<name>K2SPE2_MACPH</name>
<dbReference type="InterPro" id="IPR000033">
    <property type="entry name" value="LDLR_classB_rpt"/>
</dbReference>
<dbReference type="InParanoid" id="K2SPE2"/>
<dbReference type="InterPro" id="IPR006176">
    <property type="entry name" value="3-OHacyl-CoA_DH_NAD-bd"/>
</dbReference>
<dbReference type="GO" id="GO:0016616">
    <property type="term" value="F:oxidoreductase activity, acting on the CH-OH group of donors, NAD or NADP as acceptor"/>
    <property type="evidence" value="ECO:0007669"/>
    <property type="project" value="InterPro"/>
</dbReference>
<dbReference type="VEuPathDB" id="FungiDB:MPH_04098"/>
<feature type="domain" description="3-hydroxyacyl-CoA dehydrogenase C-terminal" evidence="2">
    <location>
        <begin position="193"/>
        <end position="288"/>
    </location>
</feature>
<feature type="domain" description="3-hydroxyacyl-CoA dehydrogenase NAD binding" evidence="3">
    <location>
        <begin position="16"/>
        <end position="187"/>
    </location>
</feature>
<reference evidence="4 5" key="1">
    <citation type="journal article" date="2012" name="BMC Genomics">
        <title>Tools to kill: Genome of one of the most destructive plant pathogenic fungi Macrophomina phaseolina.</title>
        <authorList>
            <person name="Islam M.S."/>
            <person name="Haque M.S."/>
            <person name="Islam M.M."/>
            <person name="Emdad E.M."/>
            <person name="Halim A."/>
            <person name="Hossen Q.M.M."/>
            <person name="Hossain M.Z."/>
            <person name="Ahmed B."/>
            <person name="Rahim S."/>
            <person name="Rahman M.S."/>
            <person name="Alam M.M."/>
            <person name="Hou S."/>
            <person name="Wan X."/>
            <person name="Saito J.A."/>
            <person name="Alam M."/>
        </authorList>
    </citation>
    <scope>NUCLEOTIDE SEQUENCE [LARGE SCALE GENOMIC DNA]</scope>
    <source>
        <strain evidence="4 5">MS6</strain>
    </source>
</reference>
<evidence type="ECO:0000313" key="4">
    <source>
        <dbReference type="EMBL" id="EKG18625.1"/>
    </source>
</evidence>
<dbReference type="eggNOG" id="KOG2304">
    <property type="taxonomic scope" value="Eukaryota"/>
</dbReference>
<dbReference type="STRING" id="1126212.K2SPE2"/>
<dbReference type="SUPFAM" id="SSF51735">
    <property type="entry name" value="NAD(P)-binding Rossmann-fold domains"/>
    <property type="match status" value="1"/>
</dbReference>
<dbReference type="InterPro" id="IPR036291">
    <property type="entry name" value="NAD(P)-bd_dom_sf"/>
</dbReference>
<dbReference type="EMBL" id="AHHD01000183">
    <property type="protein sequence ID" value="EKG18625.1"/>
    <property type="molecule type" value="Genomic_DNA"/>
</dbReference>
<dbReference type="SUPFAM" id="SSF48179">
    <property type="entry name" value="6-phosphogluconate dehydrogenase C-terminal domain-like"/>
    <property type="match status" value="1"/>
</dbReference>
<dbReference type="SMART" id="SM00135">
    <property type="entry name" value="LY"/>
    <property type="match status" value="3"/>
</dbReference>
<accession>K2SPE2</accession>
<dbReference type="InterPro" id="IPR006108">
    <property type="entry name" value="3HC_DH_C"/>
</dbReference>
<evidence type="ECO:0000259" key="2">
    <source>
        <dbReference type="Pfam" id="PF00725"/>
    </source>
</evidence>
<dbReference type="Proteomes" id="UP000007129">
    <property type="component" value="Unassembled WGS sequence"/>
</dbReference>
<dbReference type="PANTHER" id="PTHR48075:SF10">
    <property type="entry name" value="DEHYDROGENASE, PUTATIVE (AFU_ORTHOLOGUE AFUA_5G10070)-RELATED"/>
    <property type="match status" value="1"/>
</dbReference>
<dbReference type="OrthoDB" id="5958943at2759"/>
<sequence length="612" mass="67351">MSTTWSAPDSYESRPVAVLGGGVLGRRIACCWASAGYTVHIRDPSPQQREDALAYVRDNVVSYAQVTGCENPGSVFAFEDLPRTVANAWLVFEAVPERLPIKIDTFADLETHAPEDAILCSNSSSYKSSEMLDKVSDATKKRILNTHYMMPPNNRLVELMTDGHTEPAIFPFLVERHKEAGLKPFVAMRESTGFIFNRVWAAIKREFMMILDEGVSTPTQLDEVWKTMYGTPEGPCGTMDDVGLDTVAFIEEHYIRERGLPSSHLEYLKRNYVSQGKLGVKCSKGGFYQHAHDTTAASKSDRPGILVLDLGLSQPLNGVKSYAEISTRGRVLEISPDGKTVKTLVSGQRLPDGVVLHAPSQRLFWTNMGNPSADDGHIMSSKRDGSDVKMVVPPGRIHTPKQIALDPASDKLYISDREGLRVHRCNLDGSDLETVIETGDPENKEHRADHMRWCVGIAVSPNLGKFFWTQKGASKGGEGRIFCADIAMPAGGTAATRTDVRCLLEGLPEPVDLEYDEASGCLFWTDRGEVPFGNTLNKLRVGPSPDGVRGDSEHEIIAQNFDEAIGLKVDLTTGSYYVADIGGTIWRCGPQCEKEKVYEDKNCAFSGLDLVR</sequence>
<dbReference type="Pfam" id="PF00725">
    <property type="entry name" value="3HCDH"/>
    <property type="match status" value="1"/>
</dbReference>
<protein>
    <recommendedName>
        <fullName evidence="6">3-hydroxyacyl-CoA dehydrogenase</fullName>
    </recommendedName>
</protein>
<evidence type="ECO:0000256" key="1">
    <source>
        <dbReference type="ARBA" id="ARBA00023002"/>
    </source>
</evidence>
<dbReference type="Pfam" id="PF02737">
    <property type="entry name" value="3HCDH_N"/>
    <property type="match status" value="1"/>
</dbReference>
<dbReference type="PANTHER" id="PTHR48075">
    <property type="entry name" value="3-HYDROXYACYL-COA DEHYDROGENASE FAMILY PROTEIN"/>
    <property type="match status" value="1"/>
</dbReference>
<dbReference type="AlphaFoldDB" id="K2SPE2"/>
<dbReference type="InterPro" id="IPR008927">
    <property type="entry name" value="6-PGluconate_DH-like_C_sf"/>
</dbReference>
<organism evidence="4 5">
    <name type="scientific">Macrophomina phaseolina (strain MS6)</name>
    <name type="common">Charcoal rot fungus</name>
    <dbReference type="NCBI Taxonomy" id="1126212"/>
    <lineage>
        <taxon>Eukaryota</taxon>
        <taxon>Fungi</taxon>
        <taxon>Dikarya</taxon>
        <taxon>Ascomycota</taxon>
        <taxon>Pezizomycotina</taxon>
        <taxon>Dothideomycetes</taxon>
        <taxon>Dothideomycetes incertae sedis</taxon>
        <taxon>Botryosphaeriales</taxon>
        <taxon>Botryosphaeriaceae</taxon>
        <taxon>Macrophomina</taxon>
    </lineage>
</organism>
<dbReference type="InterPro" id="IPR013328">
    <property type="entry name" value="6PGD_dom2"/>
</dbReference>
<dbReference type="GO" id="GO:0006631">
    <property type="term" value="P:fatty acid metabolic process"/>
    <property type="evidence" value="ECO:0007669"/>
    <property type="project" value="InterPro"/>
</dbReference>
<dbReference type="Gene3D" id="1.10.1040.10">
    <property type="entry name" value="N-(1-d-carboxylethyl)-l-norvaline Dehydrogenase, domain 2"/>
    <property type="match status" value="1"/>
</dbReference>
<dbReference type="InterPro" id="IPR011042">
    <property type="entry name" value="6-blade_b-propeller_TolB-like"/>
</dbReference>
<evidence type="ECO:0008006" key="6">
    <source>
        <dbReference type="Google" id="ProtNLM"/>
    </source>
</evidence>
<proteinExistence type="predicted"/>
<dbReference type="HOGENOM" id="CLU_031652_0_0_1"/>
<keyword evidence="1" id="KW-0560">Oxidoreductase</keyword>
<evidence type="ECO:0000313" key="5">
    <source>
        <dbReference type="Proteomes" id="UP000007129"/>
    </source>
</evidence>
<dbReference type="GO" id="GO:0070403">
    <property type="term" value="F:NAD+ binding"/>
    <property type="evidence" value="ECO:0007669"/>
    <property type="project" value="InterPro"/>
</dbReference>
<evidence type="ECO:0000259" key="3">
    <source>
        <dbReference type="Pfam" id="PF02737"/>
    </source>
</evidence>
<dbReference type="Gene3D" id="2.120.10.30">
    <property type="entry name" value="TolB, C-terminal domain"/>
    <property type="match status" value="1"/>
</dbReference>
<dbReference type="Gene3D" id="3.40.50.720">
    <property type="entry name" value="NAD(P)-binding Rossmann-like Domain"/>
    <property type="match status" value="1"/>
</dbReference>
<comment type="caution">
    <text evidence="4">The sequence shown here is derived from an EMBL/GenBank/DDBJ whole genome shotgun (WGS) entry which is preliminary data.</text>
</comment>
<gene>
    <name evidence="4" type="ORF">MPH_04098</name>
</gene>
<dbReference type="SUPFAM" id="SSF63825">
    <property type="entry name" value="YWTD domain"/>
    <property type="match status" value="1"/>
</dbReference>